<feature type="domain" description="Cellulose-binding Sde182 C-terminal" evidence="2">
    <location>
        <begin position="431"/>
        <end position="510"/>
    </location>
</feature>
<keyword evidence="4" id="KW-1185">Reference proteome</keyword>
<dbReference type="InterPro" id="IPR048527">
    <property type="entry name" value="Sde182_C"/>
</dbReference>
<evidence type="ECO:0000313" key="4">
    <source>
        <dbReference type="Proteomes" id="UP000653797"/>
    </source>
</evidence>
<dbReference type="InterPro" id="IPR013783">
    <property type="entry name" value="Ig-like_fold"/>
</dbReference>
<reference evidence="3" key="1">
    <citation type="submission" date="2020-09" db="EMBL/GenBank/DDBJ databases">
        <authorList>
            <person name="Kim M.K."/>
        </authorList>
    </citation>
    <scope>NUCLEOTIDE SEQUENCE</scope>
    <source>
        <strain evidence="3">BT704</strain>
    </source>
</reference>
<proteinExistence type="predicted"/>
<dbReference type="Pfam" id="PF07632">
    <property type="entry name" value="Sde182_NH-like"/>
    <property type="match status" value="1"/>
</dbReference>
<comment type="caution">
    <text evidence="3">The sequence shown here is derived from an EMBL/GenBank/DDBJ whole genome shotgun (WGS) entry which is preliminary data.</text>
</comment>
<protein>
    <submittedName>
        <fullName evidence="3">DUF1593 domain-containing protein</fullName>
    </submittedName>
</protein>
<accession>A0A927B0Z7</accession>
<dbReference type="RefSeq" id="WP_191039007.1">
    <property type="nucleotide sequence ID" value="NZ_JACXAA010000003.1"/>
</dbReference>
<dbReference type="GO" id="GO:0016799">
    <property type="term" value="F:hydrolase activity, hydrolyzing N-glycosyl compounds"/>
    <property type="evidence" value="ECO:0007669"/>
    <property type="project" value="InterPro"/>
</dbReference>
<organism evidence="3 4">
    <name type="scientific">Spirosoma validum</name>
    <dbReference type="NCBI Taxonomy" id="2771355"/>
    <lineage>
        <taxon>Bacteria</taxon>
        <taxon>Pseudomonadati</taxon>
        <taxon>Bacteroidota</taxon>
        <taxon>Cytophagia</taxon>
        <taxon>Cytophagales</taxon>
        <taxon>Cytophagaceae</taxon>
        <taxon>Spirosoma</taxon>
    </lineage>
</organism>
<dbReference type="EMBL" id="JACXAA010000003">
    <property type="protein sequence ID" value="MBD2753389.1"/>
    <property type="molecule type" value="Genomic_DNA"/>
</dbReference>
<dbReference type="InterPro" id="IPR036452">
    <property type="entry name" value="Ribo_hydro-like"/>
</dbReference>
<dbReference type="AlphaFoldDB" id="A0A927B0Z7"/>
<name>A0A927B0Z7_9BACT</name>
<gene>
    <name evidence="3" type="ORF">IC230_10850</name>
</gene>
<feature type="domain" description="Cellulose-binding Sde182 nucleoside hydrolase-like" evidence="1">
    <location>
        <begin position="41"/>
        <end position="352"/>
    </location>
</feature>
<dbReference type="Gene3D" id="3.90.245.10">
    <property type="entry name" value="Ribonucleoside hydrolase-like"/>
    <property type="match status" value="1"/>
</dbReference>
<dbReference type="Gene3D" id="2.60.40.10">
    <property type="entry name" value="Immunoglobulins"/>
    <property type="match status" value="1"/>
</dbReference>
<dbReference type="InterPro" id="IPR011483">
    <property type="entry name" value="Sde182_NH-like"/>
</dbReference>
<evidence type="ECO:0000259" key="2">
    <source>
        <dbReference type="Pfam" id="PF21027"/>
    </source>
</evidence>
<evidence type="ECO:0000259" key="1">
    <source>
        <dbReference type="Pfam" id="PF07632"/>
    </source>
</evidence>
<dbReference type="Pfam" id="PF21027">
    <property type="entry name" value="Sde0182_C"/>
    <property type="match status" value="1"/>
</dbReference>
<sequence length="513" mass="58412">MKRYLLPAVLSLFFYAFLGELVLSRAQGQAKASSLKSAKPRTIVTTDGEVDDVDTFIRMLLYANEFDIVGLIYSSSQWHYKGDGKGTKFTSEMPSTAKRYGERTDLRWPGTTWMQLYIDKYAQVYPNLIKHAKGYPTPDHLKSLIRIGNIDFEGDMNRDTEGSDFIKKILLDNDPSPVYVQIWGGTNTLARALKSIEDQYKNTPNWKTIYKKVAAKTIIYAVLDQDATYQKYVAPNWPDIRVLYNSDQFWSFAYLWPRVVPAELQTYLEGKWFAKNIKFDHGPLLSSYYLWGDGQKLPGDPEHTHGDMAEAKKYDRSQYDFISEGDSPAYFYLIDVGLRSKEDVSYGGWGGRMVQSRTNPHRWEDGKTVTDYDPYTKKQDAAYPQTRWINVLQNDFAARADWCVKDYKNANHAPVVKLNHALDLTVKPGQTIQLSGSASDPDGNAVTYKWWQYEEAGTYQGKIDLKDADKAKASFTIPKDAPVGKTIHIVLEVTDGGSPQLTRYQRVIANVAE</sequence>
<evidence type="ECO:0000313" key="3">
    <source>
        <dbReference type="EMBL" id="MBD2753389.1"/>
    </source>
</evidence>
<dbReference type="Proteomes" id="UP000653797">
    <property type="component" value="Unassembled WGS sequence"/>
</dbReference>